<feature type="transmembrane region" description="Helical" evidence="2">
    <location>
        <begin position="66"/>
        <end position="87"/>
    </location>
</feature>
<feature type="transmembrane region" description="Helical" evidence="2">
    <location>
        <begin position="121"/>
        <end position="140"/>
    </location>
</feature>
<protein>
    <submittedName>
        <fullName evidence="4">DMT family transporter</fullName>
    </submittedName>
</protein>
<dbReference type="AlphaFoldDB" id="A0A8J7DYW1"/>
<gene>
    <name evidence="4" type="ORF">IQ249_13710</name>
</gene>
<evidence type="ECO:0000313" key="4">
    <source>
        <dbReference type="EMBL" id="MBE9116958.1"/>
    </source>
</evidence>
<dbReference type="Proteomes" id="UP000654482">
    <property type="component" value="Unassembled WGS sequence"/>
</dbReference>
<name>A0A8J7DYW1_9CYAN</name>
<keyword evidence="2" id="KW-0812">Transmembrane</keyword>
<keyword evidence="2" id="KW-0472">Membrane</keyword>
<dbReference type="RefSeq" id="WP_194030051.1">
    <property type="nucleotide sequence ID" value="NZ_JADEWZ010000019.1"/>
</dbReference>
<organism evidence="4 5">
    <name type="scientific">Lusitaniella coriacea LEGE 07157</name>
    <dbReference type="NCBI Taxonomy" id="945747"/>
    <lineage>
        <taxon>Bacteria</taxon>
        <taxon>Bacillati</taxon>
        <taxon>Cyanobacteriota</taxon>
        <taxon>Cyanophyceae</taxon>
        <taxon>Spirulinales</taxon>
        <taxon>Lusitaniellaceae</taxon>
        <taxon>Lusitaniella</taxon>
    </lineage>
</organism>
<feature type="transmembrane region" description="Helical" evidence="2">
    <location>
        <begin position="209"/>
        <end position="234"/>
    </location>
</feature>
<feature type="transmembrane region" description="Helical" evidence="2">
    <location>
        <begin position="7"/>
        <end position="26"/>
    </location>
</feature>
<reference evidence="4" key="1">
    <citation type="submission" date="2020-10" db="EMBL/GenBank/DDBJ databases">
        <authorList>
            <person name="Castelo-Branco R."/>
            <person name="Eusebio N."/>
            <person name="Adriana R."/>
            <person name="Vieira A."/>
            <person name="Brugerolle De Fraissinette N."/>
            <person name="Rezende De Castro R."/>
            <person name="Schneider M.P."/>
            <person name="Vasconcelos V."/>
            <person name="Leao P.N."/>
        </authorList>
    </citation>
    <scope>NUCLEOTIDE SEQUENCE</scope>
    <source>
        <strain evidence="4">LEGE 07157</strain>
    </source>
</reference>
<dbReference type="InterPro" id="IPR037185">
    <property type="entry name" value="EmrE-like"/>
</dbReference>
<feature type="transmembrane region" description="Helical" evidence="2">
    <location>
        <begin position="32"/>
        <end position="54"/>
    </location>
</feature>
<dbReference type="EMBL" id="JADEWZ010000019">
    <property type="protein sequence ID" value="MBE9116958.1"/>
    <property type="molecule type" value="Genomic_DNA"/>
</dbReference>
<keyword evidence="5" id="KW-1185">Reference proteome</keyword>
<feature type="transmembrane region" description="Helical" evidence="2">
    <location>
        <begin position="182"/>
        <end position="203"/>
    </location>
</feature>
<keyword evidence="2" id="KW-1133">Transmembrane helix</keyword>
<comment type="caution">
    <text evidence="4">The sequence shown here is derived from an EMBL/GenBank/DDBJ whole genome shotgun (WGS) entry which is preliminary data.</text>
</comment>
<dbReference type="Pfam" id="PF00892">
    <property type="entry name" value="EamA"/>
    <property type="match status" value="2"/>
</dbReference>
<dbReference type="GO" id="GO:0016020">
    <property type="term" value="C:membrane"/>
    <property type="evidence" value="ECO:0007669"/>
    <property type="project" value="InterPro"/>
</dbReference>
<feature type="transmembrane region" description="Helical" evidence="2">
    <location>
        <begin position="152"/>
        <end position="170"/>
    </location>
</feature>
<feature type="transmembrane region" description="Helical" evidence="2">
    <location>
        <begin position="264"/>
        <end position="283"/>
    </location>
</feature>
<feature type="domain" description="EamA" evidence="3">
    <location>
        <begin position="151"/>
        <end position="278"/>
    </location>
</feature>
<evidence type="ECO:0000259" key="3">
    <source>
        <dbReference type="Pfam" id="PF00892"/>
    </source>
</evidence>
<feature type="domain" description="EamA" evidence="3">
    <location>
        <begin position="7"/>
        <end position="137"/>
    </location>
</feature>
<accession>A0A8J7DYW1</accession>
<dbReference type="PANTHER" id="PTHR22911">
    <property type="entry name" value="ACYL-MALONYL CONDENSING ENZYME-RELATED"/>
    <property type="match status" value="1"/>
</dbReference>
<feature type="transmembrane region" description="Helical" evidence="2">
    <location>
        <begin position="241"/>
        <end position="258"/>
    </location>
</feature>
<comment type="similarity">
    <text evidence="1">Belongs to the EamA transporter family.</text>
</comment>
<evidence type="ECO:0000256" key="2">
    <source>
        <dbReference type="SAM" id="Phobius"/>
    </source>
</evidence>
<sequence length="287" mass="31251">MENTKKLGYTAAITSAMLLAPIGIFVRNISATGYIITFARLGLGLVFLVIFLILKKDIKNIRATGFSWFLLPTGILMSAIVLCYINAVSNISLANAVFLLYLGPLMAVGIAAVILKEKLTILNGGLLCLAFLGFSFLLEFKFSLNIDESQGYLWGIGAAMCYALYIVLNRKIPESIPVLTRSFYQLIFGAIAMLPFLDASFFSLTTKDIGWLIAVGFFQGFLAISLVISAVKYLKTVEYGTISYIEPLIASLIGFFLYSESLTLLQFIGCAIVFAGGIIQVVATKNS</sequence>
<dbReference type="SUPFAM" id="SSF103481">
    <property type="entry name" value="Multidrug resistance efflux transporter EmrE"/>
    <property type="match status" value="2"/>
</dbReference>
<dbReference type="PANTHER" id="PTHR22911:SF79">
    <property type="entry name" value="MOBA-LIKE NTP TRANSFERASE DOMAIN-CONTAINING PROTEIN"/>
    <property type="match status" value="1"/>
</dbReference>
<feature type="transmembrane region" description="Helical" evidence="2">
    <location>
        <begin position="93"/>
        <end position="114"/>
    </location>
</feature>
<evidence type="ECO:0000313" key="5">
    <source>
        <dbReference type="Proteomes" id="UP000654482"/>
    </source>
</evidence>
<dbReference type="InterPro" id="IPR000620">
    <property type="entry name" value="EamA_dom"/>
</dbReference>
<evidence type="ECO:0000256" key="1">
    <source>
        <dbReference type="ARBA" id="ARBA00007362"/>
    </source>
</evidence>
<proteinExistence type="inferred from homology"/>